<keyword evidence="4" id="KW-1185">Reference proteome</keyword>
<comment type="caution">
    <text evidence="2">The sequence shown here is derived from an EMBL/GenBank/DDBJ whole genome shotgun (WGS) entry which is preliminary data.</text>
</comment>
<evidence type="ECO:0000313" key="3">
    <source>
        <dbReference type="Proteomes" id="UP000234166"/>
    </source>
</evidence>
<dbReference type="AlphaFoldDB" id="A0AB38DX63"/>
<dbReference type="Proteomes" id="UP000234181">
    <property type="component" value="Unassembled WGS sequence"/>
</dbReference>
<sequence length="55" mass="6422">MREIDMPIDMIHIQALEMAKAGMPFEMIMDRFGKRLPKSLLKELMSINERIKSGE</sequence>
<evidence type="ECO:0000313" key="1">
    <source>
        <dbReference type="EMBL" id="SON77962.1"/>
    </source>
</evidence>
<proteinExistence type="predicted"/>
<reference evidence="3 4" key="1">
    <citation type="submission" date="2017-10" db="EMBL/GenBank/DDBJ databases">
        <authorList>
            <person name="Regsiter A."/>
            <person name="William W."/>
        </authorList>
    </citation>
    <scope>NUCLEOTIDE SEQUENCE [LARGE SCALE GENOMIC DNA]</scope>
    <source>
        <strain evidence="1 4">CFBP6984</strain>
        <strain evidence="2 3">CFBP7430</strain>
    </source>
</reference>
<protein>
    <submittedName>
        <fullName evidence="2">Uncharacterized protein</fullName>
    </submittedName>
</protein>
<gene>
    <name evidence="1" type="ORF">XAP6984_1580002</name>
    <name evidence="2" type="ORF">XAP7430_1480002</name>
</gene>
<accession>A0AB38DX63</accession>
<evidence type="ECO:0000313" key="2">
    <source>
        <dbReference type="EMBL" id="SON83605.1"/>
    </source>
</evidence>
<evidence type="ECO:0000313" key="4">
    <source>
        <dbReference type="Proteomes" id="UP000234181"/>
    </source>
</evidence>
<dbReference type="Proteomes" id="UP000234166">
    <property type="component" value="Unassembled WGS sequence"/>
</dbReference>
<organism evidence="2 3">
    <name type="scientific">Xanthomonas campestris pv. phaseoli</name>
    <dbReference type="NCBI Taxonomy" id="317013"/>
    <lineage>
        <taxon>Bacteria</taxon>
        <taxon>Pseudomonadati</taxon>
        <taxon>Pseudomonadota</taxon>
        <taxon>Gammaproteobacteria</taxon>
        <taxon>Lysobacterales</taxon>
        <taxon>Lysobacteraceae</taxon>
        <taxon>Xanthomonas</taxon>
    </lineage>
</organism>
<dbReference type="EMBL" id="OCYT01000066">
    <property type="protein sequence ID" value="SON77962.1"/>
    <property type="molecule type" value="Genomic_DNA"/>
</dbReference>
<dbReference type="EMBL" id="OCYS01000055">
    <property type="protein sequence ID" value="SON83605.1"/>
    <property type="molecule type" value="Genomic_DNA"/>
</dbReference>
<name>A0AB38DX63_XANCH</name>